<evidence type="ECO:0000256" key="1">
    <source>
        <dbReference type="ARBA" id="ARBA00022679"/>
    </source>
</evidence>
<keyword evidence="3" id="KW-1185">Reference proteome</keyword>
<gene>
    <name evidence="2" type="ORF">CPB83DRAFT_858980</name>
</gene>
<dbReference type="CDD" id="cd03784">
    <property type="entry name" value="GT1_Gtf-like"/>
    <property type="match status" value="1"/>
</dbReference>
<dbReference type="OrthoDB" id="5835829at2759"/>
<accession>A0A9P6EAY9</accession>
<dbReference type="AlphaFoldDB" id="A0A9P6EAY9"/>
<dbReference type="Pfam" id="PF00201">
    <property type="entry name" value="UDPGT"/>
    <property type="match status" value="1"/>
</dbReference>
<dbReference type="SUPFAM" id="SSF53756">
    <property type="entry name" value="UDP-Glycosyltransferase/glycogen phosphorylase"/>
    <property type="match status" value="1"/>
</dbReference>
<dbReference type="Proteomes" id="UP000807306">
    <property type="component" value="Unassembled WGS sequence"/>
</dbReference>
<evidence type="ECO:0000313" key="3">
    <source>
        <dbReference type="Proteomes" id="UP000807306"/>
    </source>
</evidence>
<dbReference type="PANTHER" id="PTHR48045:SF31">
    <property type="entry name" value="UDP-GLYCOSYLTRANSFERASE 76B1-LIKE"/>
    <property type="match status" value="1"/>
</dbReference>
<dbReference type="Gene3D" id="3.40.50.2000">
    <property type="entry name" value="Glycogen Phosphorylase B"/>
    <property type="match status" value="2"/>
</dbReference>
<evidence type="ECO:0008006" key="4">
    <source>
        <dbReference type="Google" id="ProtNLM"/>
    </source>
</evidence>
<sequence>MTVGLPSMKHIVLYAMRGWGHMKPLFSLIIRMAEAREDVIMTFLIDEKFDKVMGELAKLSDQRLKAIEDRIHVIDMRGNLHRSSLNGVTIDHSTGLYSAFKALYHSESLTCKTSGKVIEGLPRPTIAIIDTLGMCDMEVIRSIAPSRDVRIFAWVSGPLSAAMRQYGPKQSGGRELWKRIRREAAETGNDVLEVCTRLYTSTTGEIVHMPGFAPLYDYQWFTQDEKVEEIMPLRINAWKFFEAIDGALSPTTSVLEEGLTIAMKEYMNGLGKPFFCVGFVAANIQSSECDHPKNEDEVEVSTFLVNMEEKFGSGSVIYIAFGTFWWPLEPAKLYALIDQLIINQTPFIFAHSSRIANVPEDVSSRISAVEFGLELNWAPQDSILRHPATGWFITHGGWNSVQESLRYGVPLIVWPLADDQPINAVLVALVHRVGFELMTVRTGEKGRTKPYTISEHCDWGKFTVEDLRNEVNVLLGKMKSEEGREVRRNVERIKKEISGLWTDGGEARKELEKFFVDCVD</sequence>
<evidence type="ECO:0000313" key="2">
    <source>
        <dbReference type="EMBL" id="KAF9525719.1"/>
    </source>
</evidence>
<dbReference type="GO" id="GO:0008194">
    <property type="term" value="F:UDP-glycosyltransferase activity"/>
    <property type="evidence" value="ECO:0007669"/>
    <property type="project" value="InterPro"/>
</dbReference>
<name>A0A9P6EAY9_9AGAR</name>
<keyword evidence="1" id="KW-0808">Transferase</keyword>
<protein>
    <recommendedName>
        <fullName evidence="4">UDP-Glycosyltransferase/glycogen phosphorylase</fullName>
    </recommendedName>
</protein>
<comment type="caution">
    <text evidence="2">The sequence shown here is derived from an EMBL/GenBank/DDBJ whole genome shotgun (WGS) entry which is preliminary data.</text>
</comment>
<reference evidence="2" key="1">
    <citation type="submission" date="2020-11" db="EMBL/GenBank/DDBJ databases">
        <authorList>
            <consortium name="DOE Joint Genome Institute"/>
            <person name="Ahrendt S."/>
            <person name="Riley R."/>
            <person name="Andreopoulos W."/>
            <person name="Labutti K."/>
            <person name="Pangilinan J."/>
            <person name="Ruiz-Duenas F.J."/>
            <person name="Barrasa J.M."/>
            <person name="Sanchez-Garcia M."/>
            <person name="Camarero S."/>
            <person name="Miyauchi S."/>
            <person name="Serrano A."/>
            <person name="Linde D."/>
            <person name="Babiker R."/>
            <person name="Drula E."/>
            <person name="Ayuso-Fernandez I."/>
            <person name="Pacheco R."/>
            <person name="Padilla G."/>
            <person name="Ferreira P."/>
            <person name="Barriuso J."/>
            <person name="Kellner H."/>
            <person name="Castanera R."/>
            <person name="Alfaro M."/>
            <person name="Ramirez L."/>
            <person name="Pisabarro A.G."/>
            <person name="Kuo A."/>
            <person name="Tritt A."/>
            <person name="Lipzen A."/>
            <person name="He G."/>
            <person name="Yan M."/>
            <person name="Ng V."/>
            <person name="Cullen D."/>
            <person name="Martin F."/>
            <person name="Rosso M.-N."/>
            <person name="Henrissat B."/>
            <person name="Hibbett D."/>
            <person name="Martinez A.T."/>
            <person name="Grigoriev I.V."/>
        </authorList>
    </citation>
    <scope>NUCLEOTIDE SEQUENCE</scope>
    <source>
        <strain evidence="2">CBS 506.95</strain>
    </source>
</reference>
<organism evidence="2 3">
    <name type="scientific">Crepidotus variabilis</name>
    <dbReference type="NCBI Taxonomy" id="179855"/>
    <lineage>
        <taxon>Eukaryota</taxon>
        <taxon>Fungi</taxon>
        <taxon>Dikarya</taxon>
        <taxon>Basidiomycota</taxon>
        <taxon>Agaricomycotina</taxon>
        <taxon>Agaricomycetes</taxon>
        <taxon>Agaricomycetidae</taxon>
        <taxon>Agaricales</taxon>
        <taxon>Agaricineae</taxon>
        <taxon>Crepidotaceae</taxon>
        <taxon>Crepidotus</taxon>
    </lineage>
</organism>
<dbReference type="PANTHER" id="PTHR48045">
    <property type="entry name" value="UDP-GLYCOSYLTRANSFERASE 72B1"/>
    <property type="match status" value="1"/>
</dbReference>
<dbReference type="EMBL" id="MU157880">
    <property type="protein sequence ID" value="KAF9525719.1"/>
    <property type="molecule type" value="Genomic_DNA"/>
</dbReference>
<proteinExistence type="predicted"/>
<dbReference type="InterPro" id="IPR002213">
    <property type="entry name" value="UDP_glucos_trans"/>
</dbReference>